<dbReference type="Gene3D" id="2.60.40.10">
    <property type="entry name" value="Immunoglobulins"/>
    <property type="match status" value="3"/>
</dbReference>
<dbReference type="PANTHER" id="PTHR48063">
    <property type="entry name" value="LRR RECEPTOR-LIKE KINASE"/>
    <property type="match status" value="1"/>
</dbReference>
<evidence type="ECO:0000259" key="12">
    <source>
        <dbReference type="PROSITE" id="PS50835"/>
    </source>
</evidence>
<dbReference type="PANTHER" id="PTHR48063:SF93">
    <property type="entry name" value="LEUCINE-RICH REPEAT-CONTAINING N-TERMINAL PLANT-TYPE DOMAIN-CONTAINING PROTEIN"/>
    <property type="match status" value="1"/>
</dbReference>
<evidence type="ECO:0000256" key="7">
    <source>
        <dbReference type="ARBA" id="ARBA00022737"/>
    </source>
</evidence>
<dbReference type="SUPFAM" id="SSF48726">
    <property type="entry name" value="Immunoglobulin"/>
    <property type="match status" value="1"/>
</dbReference>
<keyword evidence="9" id="KW-0472">Membrane</keyword>
<evidence type="ECO:0000256" key="6">
    <source>
        <dbReference type="ARBA" id="ARBA00022729"/>
    </source>
</evidence>
<dbReference type="Gene3D" id="2.60.120.260">
    <property type="entry name" value="Galactose-binding domain-like"/>
    <property type="match status" value="1"/>
</dbReference>
<dbReference type="InterPro" id="IPR001611">
    <property type="entry name" value="Leu-rich_rpt"/>
</dbReference>
<keyword evidence="5" id="KW-0812">Transmembrane</keyword>
<keyword evidence="11" id="KW-0325">Glycoprotein</keyword>
<dbReference type="InterPro" id="IPR003599">
    <property type="entry name" value="Ig_sub"/>
</dbReference>
<keyword evidence="6" id="KW-0732">Signal</keyword>
<dbReference type="Pfam" id="PF18962">
    <property type="entry name" value="Por_Secre_tail"/>
    <property type="match status" value="1"/>
</dbReference>
<sequence>MMRNYLITCGIWICTIFSVFGQQIDISDKNVLLKFYEATNGANWHMTWDLSGDAVNWYGITLNGEGKVTEISLSYNNLEGSIPTELAMLDQLEKVSLHNNKLKGGLPDLNALTVLDVFRISDNYYRFEDLEATFDDLSIRLSDYRYAPQQSPIGKENIAQLIAGEKKVFEIYSDATSNMYQWRKNGVNIDGAIQKKYTIDAMSMAEEGVYDCVITNSKIGELELVTNGIAVVLSKNLIKNASFEDWFDIFGSRRLSKWYAGIDVNNTLTNITEVADAIQGIVAVKMQTNRIDGGGNNFGELSVDTNHRFRLESGKRYQISYDYKIVSGNFTKITTKCLEGGLLENQEDKTILSGQGWQSHSYNFTADRTSDAYDFKITVYGDTADSEILLDNFYIVEEENIQTTPTSLSEFYTFSSGTETYVPITDPDEEYTPVEYSYSGSYIPFDFLYAGQKRSYMYYSENTNIAFGSTLGVITNDLSFFRKEMIAPLKDEMNIGVDTRILLKTRGVAPNRVYVVEWKNAYWSDDKVNGAVNIQLHLEEGTNNIKFVYGPGTASTAQKAASIGMTTVFGETPSFMSVTPGNPATVSTTTSYHQINREQFPNEGTAYTFTYIGVPQCQQPTEIQVDERESDTEMRLSWYTKGFSGKHTLYVKKAFSTDSPMSYITNKGEYIVTGLSADTGYEAWVINNCSPEQSSVRSPVKYFRTPPLCRGPSDHTDSQVQKNSISLSWEGKGNESQWDVVILPRGQDLGGESEEEDLPIITIATPSYTFENLEEDTEFYIYYRANCGEGEVSLWNSGFFRTTSDCARPRELQSIVTTATTATVSWTPIGSETSWEIVVQKEGAEPTGGGVIVSSPEYEVIGVDNTSIYEYYVRAICSETEKSAWSRKVITEELQSERELLIAFYEATNGPNWNYKDRWNTDSPISTWEGVSVVDGRVNELNLSRNNLKGTLPEALFELTALSSISLSNNQLTGEIPTTINRLIDLKQLVMNNNHFSGSIPEELGELLGLEGMYLEGNQFEGLFPVSIGNLKNLKALGLQSMNAETVPSSYANLTKLQILNISGSNLNTFPSFVKQMKRLYFLELDDNELEGAFPEELLSLPKLRFLNLSSNHFSGVLPEAITQLDLWNLDIRRNTFSGSIPEQLGQLENLYSFDMRDNQYDFETLETFQKTTPLITSWEYVPQSFSIEELKIEKFIGEMLSITTQVGGENNLYQWYKDGVSIEGATTKTLEKNNISLEESGIYYCTVSNSLITGFSIQKERFIVQVQIVDTDQDGVNDAIDQCLDTPAGALVDVHGCTIVTIPDDYVTIQIIDASCRGGETGKVLMNTAHSNYEITATLTAEGVYKTTTLSTSGEIKGLMAGTYNLCLTMEEAPSFEQCYTVTINEPETLAVFATTDFKSSKTVLNLSGANTYYIDINGLQFSTNESLMPIVLDQKKNVIKVTTDLSCQGTYQKIIYLQDTVTTYPNPFTDDVYLSIPYEKGRAMVSLYTLTGQEVYTSSYTLSSEDIRIDTNRLPIGNYMVKVTTATAQYNVKIVKK</sequence>
<proteinExistence type="inferred from homology"/>
<dbReference type="Pfam" id="PF00560">
    <property type="entry name" value="LRR_1"/>
    <property type="match status" value="4"/>
</dbReference>
<dbReference type="Gene3D" id="3.80.10.10">
    <property type="entry name" value="Ribonuclease Inhibitor"/>
    <property type="match status" value="3"/>
</dbReference>
<keyword evidence="8" id="KW-1133">Transmembrane helix</keyword>
<feature type="domain" description="Ig-like" evidence="12">
    <location>
        <begin position="1183"/>
        <end position="1265"/>
    </location>
</feature>
<dbReference type="EMBL" id="JBHULX010000048">
    <property type="protein sequence ID" value="MFD2593507.1"/>
    <property type="molecule type" value="Genomic_DNA"/>
</dbReference>
<dbReference type="SUPFAM" id="SSF49265">
    <property type="entry name" value="Fibronectin type III"/>
    <property type="match status" value="2"/>
</dbReference>
<evidence type="ECO:0000256" key="8">
    <source>
        <dbReference type="ARBA" id="ARBA00022989"/>
    </source>
</evidence>
<evidence type="ECO:0000256" key="9">
    <source>
        <dbReference type="ARBA" id="ARBA00023136"/>
    </source>
</evidence>
<keyword evidence="3" id="KW-1003">Cell membrane</keyword>
<dbReference type="SMART" id="SM00060">
    <property type="entry name" value="FN3"/>
    <property type="match status" value="3"/>
</dbReference>
<dbReference type="InterPro" id="IPR036179">
    <property type="entry name" value="Ig-like_dom_sf"/>
</dbReference>
<dbReference type="InterPro" id="IPR008979">
    <property type="entry name" value="Galactose-bd-like_sf"/>
</dbReference>
<keyword evidence="4" id="KW-0433">Leucine-rich repeat</keyword>
<dbReference type="InterPro" id="IPR026444">
    <property type="entry name" value="Secre_tail"/>
</dbReference>
<evidence type="ECO:0000313" key="14">
    <source>
        <dbReference type="EMBL" id="MFD2593507.1"/>
    </source>
</evidence>
<evidence type="ECO:0000256" key="1">
    <source>
        <dbReference type="ARBA" id="ARBA00004251"/>
    </source>
</evidence>
<gene>
    <name evidence="14" type="ORF">ACFSTE_21900</name>
</gene>
<name>A0ABW5ND83_9FLAO</name>
<dbReference type="PROSITE" id="PS50835">
    <property type="entry name" value="IG_LIKE"/>
    <property type="match status" value="1"/>
</dbReference>
<dbReference type="SUPFAM" id="SSF103647">
    <property type="entry name" value="TSP type-3 repeat"/>
    <property type="match status" value="1"/>
</dbReference>
<protein>
    <submittedName>
        <fullName evidence="14">T9SS type A sorting domain-containing protein</fullName>
    </submittedName>
</protein>
<evidence type="ECO:0000313" key="15">
    <source>
        <dbReference type="Proteomes" id="UP001597459"/>
    </source>
</evidence>
<evidence type="ECO:0000259" key="13">
    <source>
        <dbReference type="PROSITE" id="PS50853"/>
    </source>
</evidence>
<dbReference type="Proteomes" id="UP001597459">
    <property type="component" value="Unassembled WGS sequence"/>
</dbReference>
<dbReference type="InterPro" id="IPR032675">
    <property type="entry name" value="LRR_dom_sf"/>
</dbReference>
<dbReference type="InterPro" id="IPR003591">
    <property type="entry name" value="Leu-rich_rpt_typical-subtyp"/>
</dbReference>
<organism evidence="14 15">
    <name type="scientific">Aquimarina hainanensis</name>
    <dbReference type="NCBI Taxonomy" id="1578017"/>
    <lineage>
        <taxon>Bacteria</taxon>
        <taxon>Pseudomonadati</taxon>
        <taxon>Bacteroidota</taxon>
        <taxon>Flavobacteriia</taxon>
        <taxon>Flavobacteriales</taxon>
        <taxon>Flavobacteriaceae</taxon>
        <taxon>Aquimarina</taxon>
    </lineage>
</organism>
<evidence type="ECO:0000256" key="10">
    <source>
        <dbReference type="ARBA" id="ARBA00023157"/>
    </source>
</evidence>
<keyword evidence="10" id="KW-1015">Disulfide bond</keyword>
<feature type="domain" description="Fibronectin type-III" evidence="13">
    <location>
        <begin position="619"/>
        <end position="708"/>
    </location>
</feature>
<evidence type="ECO:0000256" key="3">
    <source>
        <dbReference type="ARBA" id="ARBA00022475"/>
    </source>
</evidence>
<dbReference type="SUPFAM" id="SSF52058">
    <property type="entry name" value="L domain-like"/>
    <property type="match status" value="2"/>
</dbReference>
<comment type="subcellular location">
    <subcellularLocation>
        <location evidence="1">Cell membrane</location>
        <topology evidence="1">Single-pass type I membrane protein</topology>
    </subcellularLocation>
</comment>
<feature type="domain" description="Fibronectin type-III" evidence="13">
    <location>
        <begin position="808"/>
        <end position="897"/>
    </location>
</feature>
<accession>A0ABW5ND83</accession>
<reference evidence="15" key="1">
    <citation type="journal article" date="2019" name="Int. J. Syst. Evol. Microbiol.">
        <title>The Global Catalogue of Microorganisms (GCM) 10K type strain sequencing project: providing services to taxonomists for standard genome sequencing and annotation.</title>
        <authorList>
            <consortium name="The Broad Institute Genomics Platform"/>
            <consortium name="The Broad Institute Genome Sequencing Center for Infectious Disease"/>
            <person name="Wu L."/>
            <person name="Ma J."/>
        </authorList>
    </citation>
    <scope>NUCLEOTIDE SEQUENCE [LARGE SCALE GENOMIC DNA]</scope>
    <source>
        <strain evidence="15">KCTC 42423</strain>
    </source>
</reference>
<comment type="caution">
    <text evidence="14">The sequence shown here is derived from an EMBL/GenBank/DDBJ whole genome shotgun (WGS) entry which is preliminary data.</text>
</comment>
<dbReference type="InterPro" id="IPR028974">
    <property type="entry name" value="TSP_type-3_rpt"/>
</dbReference>
<evidence type="ECO:0000256" key="5">
    <source>
        <dbReference type="ARBA" id="ARBA00022692"/>
    </source>
</evidence>
<dbReference type="NCBIfam" id="TIGR04183">
    <property type="entry name" value="Por_Secre_tail"/>
    <property type="match status" value="1"/>
</dbReference>
<dbReference type="InterPro" id="IPR036116">
    <property type="entry name" value="FN3_sf"/>
</dbReference>
<comment type="similarity">
    <text evidence="2">Belongs to the RLP family.</text>
</comment>
<dbReference type="PROSITE" id="PS50853">
    <property type="entry name" value="FN3"/>
    <property type="match status" value="3"/>
</dbReference>
<dbReference type="SUPFAM" id="SSF49785">
    <property type="entry name" value="Galactose-binding domain-like"/>
    <property type="match status" value="1"/>
</dbReference>
<dbReference type="InterPro" id="IPR013783">
    <property type="entry name" value="Ig-like_fold"/>
</dbReference>
<evidence type="ECO:0000256" key="4">
    <source>
        <dbReference type="ARBA" id="ARBA00022614"/>
    </source>
</evidence>
<keyword evidence="15" id="KW-1185">Reference proteome</keyword>
<dbReference type="InterPro" id="IPR003961">
    <property type="entry name" value="FN3_dom"/>
</dbReference>
<dbReference type="SMART" id="SM00369">
    <property type="entry name" value="LRR_TYP"/>
    <property type="match status" value="4"/>
</dbReference>
<evidence type="ECO:0000256" key="2">
    <source>
        <dbReference type="ARBA" id="ARBA00009592"/>
    </source>
</evidence>
<dbReference type="InterPro" id="IPR046956">
    <property type="entry name" value="RLP23-like"/>
</dbReference>
<dbReference type="SMART" id="SM00409">
    <property type="entry name" value="IG"/>
    <property type="match status" value="2"/>
</dbReference>
<keyword evidence="7" id="KW-0677">Repeat</keyword>
<evidence type="ECO:0000256" key="11">
    <source>
        <dbReference type="ARBA" id="ARBA00023180"/>
    </source>
</evidence>
<dbReference type="InterPro" id="IPR007110">
    <property type="entry name" value="Ig-like_dom"/>
</dbReference>
<feature type="domain" description="Fibronectin type-III" evidence="13">
    <location>
        <begin position="711"/>
        <end position="806"/>
    </location>
</feature>
<dbReference type="RefSeq" id="WP_378254057.1">
    <property type="nucleotide sequence ID" value="NZ_JBHSJV010000001.1"/>
</dbReference>